<keyword evidence="1" id="KW-1133">Transmembrane helix</keyword>
<sequence>MQRRAAAIYFVFFLVIGAGAYGLIQTAEEPTISLQGDTAYSAGDTVAFGDRTWTVAEADAGSGELAWVNESAVVSTTVDNGTEVPVTDVRWSDQSARMERVFEAGSTTQYNGSEYEVSVNESAGSFTLALANNASMNQSYAVGDSIPVDGSEATVTSVTGEAATVVWGGPYLLVVQTENVTEPTDATFVEQRDLEAMVADDPALYDEIITQNGTRKVTYRANETNVPLDDYFPPVERHTVSEGETLTYQGNETTVDAVTNTSVELTRPGQNTATVGFSEGGNFTVADTQYFAHFPDNSSVYFMETGERYGDYRAQENEISSYNDRMNGLWGVAQLSLLAAILLVAIAYLPVRG</sequence>
<accession>A0A7D5P2U7</accession>
<keyword evidence="1" id="KW-0472">Membrane</keyword>
<dbReference type="EMBL" id="CP058910">
    <property type="protein sequence ID" value="QLH76684.1"/>
    <property type="molecule type" value="Genomic_DNA"/>
</dbReference>
<evidence type="ECO:0000313" key="2">
    <source>
        <dbReference type="EMBL" id="QLH76684.1"/>
    </source>
</evidence>
<keyword evidence="1" id="KW-0812">Transmembrane</keyword>
<reference evidence="2 3" key="1">
    <citation type="submission" date="2020-07" db="EMBL/GenBank/DDBJ databases">
        <title>Halosimplex pelagicum sp. nov. and Halosimplex rubrum sp. nov., isolated from salted brown alga Laminaria, and emended description of the genus Halosimplex.</title>
        <authorList>
            <person name="Cui H."/>
        </authorList>
    </citation>
    <scope>NUCLEOTIDE SEQUENCE [LARGE SCALE GENOMIC DNA]</scope>
    <source>
        <strain evidence="2 3">R27</strain>
    </source>
</reference>
<dbReference type="RefSeq" id="WP_179910619.1">
    <property type="nucleotide sequence ID" value="NZ_CP058910.1"/>
</dbReference>
<feature type="transmembrane region" description="Helical" evidence="1">
    <location>
        <begin position="329"/>
        <end position="351"/>
    </location>
</feature>
<dbReference type="GeneID" id="56077181"/>
<gene>
    <name evidence="2" type="ORF">HZS55_04920</name>
</gene>
<protein>
    <submittedName>
        <fullName evidence="2">Uncharacterized protein</fullName>
    </submittedName>
</protein>
<evidence type="ECO:0000256" key="1">
    <source>
        <dbReference type="SAM" id="Phobius"/>
    </source>
</evidence>
<dbReference type="OrthoDB" id="214459at2157"/>
<dbReference type="Proteomes" id="UP000509667">
    <property type="component" value="Chromosome"/>
</dbReference>
<dbReference type="KEGG" id="hrr:HZS55_04920"/>
<name>A0A7D5P2U7_9EURY</name>
<evidence type="ECO:0000313" key="3">
    <source>
        <dbReference type="Proteomes" id="UP000509667"/>
    </source>
</evidence>
<dbReference type="AlphaFoldDB" id="A0A7D5P2U7"/>
<proteinExistence type="predicted"/>
<organism evidence="2 3">
    <name type="scientific">Halosimplex rubrum</name>
    <dbReference type="NCBI Taxonomy" id="869889"/>
    <lineage>
        <taxon>Archaea</taxon>
        <taxon>Methanobacteriati</taxon>
        <taxon>Methanobacteriota</taxon>
        <taxon>Stenosarchaea group</taxon>
        <taxon>Halobacteria</taxon>
        <taxon>Halobacteriales</taxon>
        <taxon>Haloarculaceae</taxon>
        <taxon>Halosimplex</taxon>
    </lineage>
</organism>
<keyword evidence="3" id="KW-1185">Reference proteome</keyword>